<dbReference type="Pfam" id="PF00288">
    <property type="entry name" value="GHMP_kinases_N"/>
    <property type="match status" value="1"/>
</dbReference>
<evidence type="ECO:0000256" key="8">
    <source>
        <dbReference type="ARBA" id="ARBA00022679"/>
    </source>
</evidence>
<evidence type="ECO:0000256" key="3">
    <source>
        <dbReference type="ARBA" id="ARBA00010202"/>
    </source>
</evidence>
<keyword evidence="8 14" id="KW-0808">Transferase</keyword>
<comment type="caution">
    <text evidence="16">The sequence shown here is derived from an EMBL/GenBank/DDBJ whole genome shotgun (WGS) entry which is preliminary data.</text>
</comment>
<evidence type="ECO:0000256" key="6">
    <source>
        <dbReference type="ARBA" id="ARBA00022490"/>
    </source>
</evidence>
<dbReference type="InterPro" id="IPR010189">
    <property type="entry name" value="SK_arc"/>
</dbReference>
<proteinExistence type="inferred from homology"/>
<comment type="similarity">
    <text evidence="3 14">Belongs to the GHMP kinase family. Archaeal shikimate kinase subfamily.</text>
</comment>
<evidence type="ECO:0000259" key="15">
    <source>
        <dbReference type="Pfam" id="PF00288"/>
    </source>
</evidence>
<keyword evidence="9 14" id="KW-0547">Nucleotide-binding</keyword>
<evidence type="ECO:0000256" key="5">
    <source>
        <dbReference type="ARBA" id="ARBA00013853"/>
    </source>
</evidence>
<dbReference type="Proteomes" id="UP000273978">
    <property type="component" value="Unassembled WGS sequence"/>
</dbReference>
<evidence type="ECO:0000256" key="9">
    <source>
        <dbReference type="ARBA" id="ARBA00022741"/>
    </source>
</evidence>
<evidence type="ECO:0000256" key="10">
    <source>
        <dbReference type="ARBA" id="ARBA00022777"/>
    </source>
</evidence>
<evidence type="ECO:0000313" key="18">
    <source>
        <dbReference type="Proteomes" id="UP000251060"/>
    </source>
</evidence>
<organism evidence="16 18">
    <name type="scientific">Methanohalophilus euhalobius</name>
    <dbReference type="NCBI Taxonomy" id="51203"/>
    <lineage>
        <taxon>Archaea</taxon>
        <taxon>Methanobacteriati</taxon>
        <taxon>Methanobacteriota</taxon>
        <taxon>Stenosarchaea group</taxon>
        <taxon>Methanomicrobia</taxon>
        <taxon>Methanosarcinales</taxon>
        <taxon>Methanosarcinaceae</taxon>
        <taxon>Methanohalophilus</taxon>
    </lineage>
</organism>
<dbReference type="AlphaFoldDB" id="A0A314ZSD9"/>
<dbReference type="GO" id="GO:0005524">
    <property type="term" value="F:ATP binding"/>
    <property type="evidence" value="ECO:0007669"/>
    <property type="project" value="UniProtKB-UniRule"/>
</dbReference>
<dbReference type="PANTHER" id="PTHR20861">
    <property type="entry name" value="HOMOSERINE/4-DIPHOSPHOCYTIDYL-2-C-METHYL-D-ERYTHRITOL KINASE"/>
    <property type="match status" value="1"/>
</dbReference>
<comment type="catalytic activity">
    <reaction evidence="13 14">
        <text>shikimate + ATP = 3-phosphoshikimate + ADP + H(+)</text>
        <dbReference type="Rhea" id="RHEA:13121"/>
        <dbReference type="ChEBI" id="CHEBI:15378"/>
        <dbReference type="ChEBI" id="CHEBI:30616"/>
        <dbReference type="ChEBI" id="CHEBI:36208"/>
        <dbReference type="ChEBI" id="CHEBI:145989"/>
        <dbReference type="ChEBI" id="CHEBI:456216"/>
        <dbReference type="EC" id="2.7.1.71"/>
    </reaction>
</comment>
<evidence type="ECO:0000256" key="12">
    <source>
        <dbReference type="ARBA" id="ARBA00023141"/>
    </source>
</evidence>
<dbReference type="GO" id="GO:0009423">
    <property type="term" value="P:chorismate biosynthetic process"/>
    <property type="evidence" value="ECO:0007669"/>
    <property type="project" value="UniProtKB-UniRule"/>
</dbReference>
<evidence type="ECO:0000256" key="13">
    <source>
        <dbReference type="ARBA" id="ARBA00048567"/>
    </source>
</evidence>
<keyword evidence="6 14" id="KW-0963">Cytoplasm</keyword>
<dbReference type="GO" id="GO:0008652">
    <property type="term" value="P:amino acid biosynthetic process"/>
    <property type="evidence" value="ECO:0007669"/>
    <property type="project" value="UniProtKB-KW"/>
</dbReference>
<keyword evidence="12 14" id="KW-0057">Aromatic amino acid biosynthesis</keyword>
<evidence type="ECO:0000256" key="4">
    <source>
        <dbReference type="ARBA" id="ARBA00012154"/>
    </source>
</evidence>
<dbReference type="EC" id="2.7.1.71" evidence="4 14"/>
<reference evidence="17 19" key="2">
    <citation type="submission" date="2018-10" db="EMBL/GenBank/DDBJ databases">
        <title>Cultivation of a novel Methanohalophilus strain from Kebrit Deep of the Red Sea and a genomic comparison of members of the genus Methanohalophilus.</title>
        <authorList>
            <person name="Guan Y."/>
            <person name="Ngugi D.K."/>
            <person name="Stingl U."/>
        </authorList>
    </citation>
    <scope>NUCLEOTIDE SEQUENCE [LARGE SCALE GENOMIC DNA]</scope>
    <source>
        <strain evidence="17 19">DSM 10369</strain>
    </source>
</reference>
<dbReference type="PIRSF" id="PIRSF005758">
    <property type="entry name" value="Shikimt_kin_arch"/>
    <property type="match status" value="1"/>
</dbReference>
<gene>
    <name evidence="14" type="primary">aroK</name>
    <name evidence="16" type="ORF">B0H22_105171</name>
    <name evidence="17" type="ORF">EDD83_06510</name>
</gene>
<dbReference type="InterPro" id="IPR014721">
    <property type="entry name" value="Ribsml_uS5_D2-typ_fold_subgr"/>
</dbReference>
<dbReference type="EMBL" id="RJJF01000016">
    <property type="protein sequence ID" value="RNI08727.1"/>
    <property type="molecule type" value="Genomic_DNA"/>
</dbReference>
<dbReference type="PANTHER" id="PTHR20861:SF3">
    <property type="entry name" value="SHIKIMATE KINASE"/>
    <property type="match status" value="1"/>
</dbReference>
<comment type="pathway">
    <text evidence="2 14">Metabolic intermediate biosynthesis; chorismate biosynthesis; chorismate from D-erythrose 4-phosphate and phosphoenolpyruvate: step 5/7.</text>
</comment>
<keyword evidence="10 14" id="KW-0418">Kinase</keyword>
<dbReference type="Proteomes" id="UP000251060">
    <property type="component" value="Unassembled WGS sequence"/>
</dbReference>
<protein>
    <recommendedName>
        <fullName evidence="5 14">Shikimate kinase</fullName>
        <shortName evidence="14">SK</shortName>
        <ecNumber evidence="4 14">2.7.1.71</ecNumber>
    </recommendedName>
</protein>
<dbReference type="SUPFAM" id="SSF54211">
    <property type="entry name" value="Ribosomal protein S5 domain 2-like"/>
    <property type="match status" value="1"/>
</dbReference>
<comment type="subcellular location">
    <subcellularLocation>
        <location evidence="1 14">Cytoplasm</location>
    </subcellularLocation>
</comment>
<dbReference type="GO" id="GO:0009073">
    <property type="term" value="P:aromatic amino acid family biosynthetic process"/>
    <property type="evidence" value="ECO:0007669"/>
    <property type="project" value="UniProtKB-KW"/>
</dbReference>
<evidence type="ECO:0000256" key="7">
    <source>
        <dbReference type="ARBA" id="ARBA00022605"/>
    </source>
</evidence>
<dbReference type="EMBL" id="PVBU01000005">
    <property type="protein sequence ID" value="PQV42705.1"/>
    <property type="molecule type" value="Genomic_DNA"/>
</dbReference>
<dbReference type="GO" id="GO:0004765">
    <property type="term" value="F:shikimate kinase activity"/>
    <property type="evidence" value="ECO:0007669"/>
    <property type="project" value="UniProtKB-UniRule"/>
</dbReference>
<evidence type="ECO:0000256" key="2">
    <source>
        <dbReference type="ARBA" id="ARBA00004842"/>
    </source>
</evidence>
<dbReference type="UniPathway" id="UPA00053">
    <property type="reaction ID" value="UER00088"/>
</dbReference>
<evidence type="ECO:0000313" key="19">
    <source>
        <dbReference type="Proteomes" id="UP000273978"/>
    </source>
</evidence>
<evidence type="ECO:0000313" key="16">
    <source>
        <dbReference type="EMBL" id="PQV42705.1"/>
    </source>
</evidence>
<feature type="domain" description="GHMP kinase N-terminal" evidence="15">
    <location>
        <begin position="79"/>
        <end position="148"/>
    </location>
</feature>
<name>A0A314ZSD9_9EURY</name>
<reference evidence="16 18" key="1">
    <citation type="submission" date="2018-02" db="EMBL/GenBank/DDBJ databases">
        <title>Subsurface microbial communities from deep shales in Ohio and West Virginia, USA.</title>
        <authorList>
            <person name="Wrighton K."/>
        </authorList>
    </citation>
    <scope>NUCLEOTIDE SEQUENCE [LARGE SCALE GENOMIC DNA]</scope>
    <source>
        <strain evidence="16 18">DSM 10369</strain>
    </source>
</reference>
<dbReference type="GO" id="GO:0005737">
    <property type="term" value="C:cytoplasm"/>
    <property type="evidence" value="ECO:0007669"/>
    <property type="project" value="UniProtKB-SubCell"/>
</dbReference>
<keyword evidence="7 14" id="KW-0028">Amino-acid biosynthesis</keyword>
<evidence type="ECO:0000313" key="17">
    <source>
        <dbReference type="EMBL" id="RNI08727.1"/>
    </source>
</evidence>
<dbReference type="InterPro" id="IPR020568">
    <property type="entry name" value="Ribosomal_Su5_D2-typ_SF"/>
</dbReference>
<feature type="binding site" evidence="14">
    <location>
        <begin position="87"/>
        <end position="97"/>
    </location>
    <ligand>
        <name>ATP</name>
        <dbReference type="ChEBI" id="CHEBI:30616"/>
    </ligand>
</feature>
<dbReference type="Gene3D" id="3.30.230.10">
    <property type="match status" value="1"/>
</dbReference>
<sequence>MTVTGYGQALGAGTILNAISTWKGAAFGLDLKTFARVELSQGDGPIEGIIEENGDMDTTLIENAVGITLDLFNLKMQGTVQTRSEIPHASGLKSSSAAANAVIIATLDAIKESMEPLDMVKLGVEAAKKSGVTITGAFDDACASFFGGVVVTDNRENILFNRIKKNSEVLVFVPPQKAYSSETDVAGSKLIGPWIDMAYDLVIHREFEKAMTLNGFLYCGALGFDTKPMMVALESGIKGVTLSGTGPAYVAMGDSSGLDKLAKAWEKGSTGGNVIRTKINNEGAIKTR</sequence>
<accession>A0A314ZSD9</accession>
<evidence type="ECO:0000256" key="11">
    <source>
        <dbReference type="ARBA" id="ARBA00022840"/>
    </source>
</evidence>
<keyword evidence="11 14" id="KW-0067">ATP-binding</keyword>
<evidence type="ECO:0000256" key="14">
    <source>
        <dbReference type="HAMAP-Rule" id="MF_00370"/>
    </source>
</evidence>
<dbReference type="InterPro" id="IPR006204">
    <property type="entry name" value="GHMP_kinase_N_dom"/>
</dbReference>
<evidence type="ECO:0000256" key="1">
    <source>
        <dbReference type="ARBA" id="ARBA00004496"/>
    </source>
</evidence>
<dbReference type="HAMAP" id="MF_00370">
    <property type="entry name" value="Shik_kinase_arch"/>
    <property type="match status" value="1"/>
</dbReference>
<dbReference type="RefSeq" id="WP_105460608.1">
    <property type="nucleotide sequence ID" value="NZ_PVBU01000005.1"/>
</dbReference>